<keyword evidence="8" id="KW-0408">Iron</keyword>
<accession>A0A5Q2RI21</accession>
<dbReference type="InterPro" id="IPR004329">
    <property type="entry name" value="CcmE"/>
</dbReference>
<evidence type="ECO:0008006" key="14">
    <source>
        <dbReference type="Google" id="ProtNLM"/>
    </source>
</evidence>
<feature type="region of interest" description="Disordered" evidence="10">
    <location>
        <begin position="172"/>
        <end position="206"/>
    </location>
</feature>
<name>A0A5Q2RI21_9ACTN</name>
<keyword evidence="9 11" id="KW-0472">Membrane</keyword>
<feature type="compositionally biased region" description="Acidic residues" evidence="10">
    <location>
        <begin position="194"/>
        <end position="206"/>
    </location>
</feature>
<organism evidence="12 13">
    <name type="scientific">Actinomarinicola tropica</name>
    <dbReference type="NCBI Taxonomy" id="2789776"/>
    <lineage>
        <taxon>Bacteria</taxon>
        <taxon>Bacillati</taxon>
        <taxon>Actinomycetota</taxon>
        <taxon>Acidimicrobiia</taxon>
        <taxon>Acidimicrobiales</taxon>
        <taxon>Iamiaceae</taxon>
        <taxon>Actinomarinicola</taxon>
    </lineage>
</organism>
<evidence type="ECO:0000256" key="2">
    <source>
        <dbReference type="ARBA" id="ARBA00022617"/>
    </source>
</evidence>
<dbReference type="AlphaFoldDB" id="A0A5Q2RI21"/>
<dbReference type="GO" id="GO:0005886">
    <property type="term" value="C:plasma membrane"/>
    <property type="evidence" value="ECO:0007669"/>
    <property type="project" value="InterPro"/>
</dbReference>
<evidence type="ECO:0000256" key="11">
    <source>
        <dbReference type="SAM" id="Phobius"/>
    </source>
</evidence>
<evidence type="ECO:0000256" key="9">
    <source>
        <dbReference type="ARBA" id="ARBA00023136"/>
    </source>
</evidence>
<evidence type="ECO:0000256" key="7">
    <source>
        <dbReference type="ARBA" id="ARBA00022989"/>
    </source>
</evidence>
<keyword evidence="5" id="KW-0201">Cytochrome c-type biogenesis</keyword>
<evidence type="ECO:0000256" key="1">
    <source>
        <dbReference type="ARBA" id="ARBA00004370"/>
    </source>
</evidence>
<feature type="region of interest" description="Disordered" evidence="10">
    <location>
        <begin position="1"/>
        <end position="33"/>
    </location>
</feature>
<dbReference type="RefSeq" id="WP_153758638.1">
    <property type="nucleotide sequence ID" value="NZ_CP045851.1"/>
</dbReference>
<dbReference type="KEGG" id="atq:GH723_05105"/>
<protein>
    <recommendedName>
        <fullName evidence="14">Cytochrome c maturation protein CcmE</fullName>
    </recommendedName>
</protein>
<feature type="compositionally biased region" description="Basic and acidic residues" evidence="10">
    <location>
        <begin position="1"/>
        <end position="14"/>
    </location>
</feature>
<dbReference type="GO" id="GO:0017004">
    <property type="term" value="P:cytochrome complex assembly"/>
    <property type="evidence" value="ECO:0007669"/>
    <property type="project" value="UniProtKB-KW"/>
</dbReference>
<evidence type="ECO:0000256" key="6">
    <source>
        <dbReference type="ARBA" id="ARBA00022968"/>
    </source>
</evidence>
<dbReference type="Proteomes" id="UP000334019">
    <property type="component" value="Chromosome"/>
</dbReference>
<comment type="subcellular location">
    <subcellularLocation>
        <location evidence="1">Membrane</location>
    </subcellularLocation>
</comment>
<reference evidence="12 13" key="1">
    <citation type="submission" date="2019-11" db="EMBL/GenBank/DDBJ databases">
        <authorList>
            <person name="He Y."/>
        </authorList>
    </citation>
    <scope>NUCLEOTIDE SEQUENCE [LARGE SCALE GENOMIC DNA]</scope>
    <source>
        <strain evidence="12 13">SCSIO 58843</strain>
    </source>
</reference>
<keyword evidence="2" id="KW-0349">Heme</keyword>
<evidence type="ECO:0000313" key="13">
    <source>
        <dbReference type="Proteomes" id="UP000334019"/>
    </source>
</evidence>
<keyword evidence="3 11" id="KW-0812">Transmembrane</keyword>
<evidence type="ECO:0000256" key="8">
    <source>
        <dbReference type="ARBA" id="ARBA00023004"/>
    </source>
</evidence>
<evidence type="ECO:0000313" key="12">
    <source>
        <dbReference type="EMBL" id="QGG94532.1"/>
    </source>
</evidence>
<dbReference type="GO" id="GO:0020037">
    <property type="term" value="F:heme binding"/>
    <property type="evidence" value="ECO:0007669"/>
    <property type="project" value="InterPro"/>
</dbReference>
<dbReference type="InterPro" id="IPR036127">
    <property type="entry name" value="CcmE-like_sf"/>
</dbReference>
<keyword evidence="7 11" id="KW-1133">Transmembrane helix</keyword>
<dbReference type="GO" id="GO:0017003">
    <property type="term" value="P:protein-heme linkage"/>
    <property type="evidence" value="ECO:0007669"/>
    <property type="project" value="InterPro"/>
</dbReference>
<dbReference type="SUPFAM" id="SSF82093">
    <property type="entry name" value="Heme chaperone CcmE"/>
    <property type="match status" value="1"/>
</dbReference>
<keyword evidence="13" id="KW-1185">Reference proteome</keyword>
<dbReference type="PANTHER" id="PTHR34128:SF2">
    <property type="entry name" value="CYTOCHROME C-TYPE BIOGENESIS PROTEIN CCME HOMOLOG, MITOCHONDRIAL"/>
    <property type="match status" value="1"/>
</dbReference>
<proteinExistence type="predicted"/>
<evidence type="ECO:0000256" key="4">
    <source>
        <dbReference type="ARBA" id="ARBA00022723"/>
    </source>
</evidence>
<dbReference type="InterPro" id="IPR012340">
    <property type="entry name" value="NA-bd_OB-fold"/>
</dbReference>
<sequence length="206" mass="22299">MDELTRDPDRHDEAGSGDADTLTDLTPRAPRDAGRRRRAPWALLALAVVVVGLVVVVVNGLGDATLFFRTADEAVAQRDSLGDRRFRIEGRVVTDSIVPTATGVDFVISNGEVDVTIAHQGDPPDLFQENIPVVLEGHWARVGETDAPGPSDGVPTDDGWFFASDTFFVRHEEQYVEENPDRTQDYTETGDGAEGAEGETEEPAAP</sequence>
<gene>
    <name evidence="12" type="ORF">GH723_05105</name>
</gene>
<dbReference type="GO" id="GO:0046872">
    <property type="term" value="F:metal ion binding"/>
    <property type="evidence" value="ECO:0007669"/>
    <property type="project" value="UniProtKB-KW"/>
</dbReference>
<feature type="transmembrane region" description="Helical" evidence="11">
    <location>
        <begin position="41"/>
        <end position="62"/>
    </location>
</feature>
<dbReference type="PANTHER" id="PTHR34128">
    <property type="entry name" value="CYTOCHROME C-TYPE BIOGENESIS PROTEIN CCME HOMOLOG, MITOCHONDRIAL"/>
    <property type="match status" value="1"/>
</dbReference>
<keyword evidence="6" id="KW-0735">Signal-anchor</keyword>
<dbReference type="Pfam" id="PF03100">
    <property type="entry name" value="CcmE"/>
    <property type="match status" value="1"/>
</dbReference>
<feature type="compositionally biased region" description="Basic and acidic residues" evidence="10">
    <location>
        <begin position="172"/>
        <end position="185"/>
    </location>
</feature>
<dbReference type="Gene3D" id="2.40.50.140">
    <property type="entry name" value="Nucleic acid-binding proteins"/>
    <property type="match status" value="1"/>
</dbReference>
<evidence type="ECO:0000256" key="10">
    <source>
        <dbReference type="SAM" id="MobiDB-lite"/>
    </source>
</evidence>
<evidence type="ECO:0000256" key="5">
    <source>
        <dbReference type="ARBA" id="ARBA00022748"/>
    </source>
</evidence>
<dbReference type="EMBL" id="CP045851">
    <property type="protein sequence ID" value="QGG94532.1"/>
    <property type="molecule type" value="Genomic_DNA"/>
</dbReference>
<keyword evidence="4" id="KW-0479">Metal-binding</keyword>
<evidence type="ECO:0000256" key="3">
    <source>
        <dbReference type="ARBA" id="ARBA00022692"/>
    </source>
</evidence>